<organism evidence="7 8">
    <name type="scientific">Taenia crassiceps</name>
    <dbReference type="NCBI Taxonomy" id="6207"/>
    <lineage>
        <taxon>Eukaryota</taxon>
        <taxon>Metazoa</taxon>
        <taxon>Spiralia</taxon>
        <taxon>Lophotrochozoa</taxon>
        <taxon>Platyhelminthes</taxon>
        <taxon>Cestoda</taxon>
        <taxon>Eucestoda</taxon>
        <taxon>Cyclophyllidea</taxon>
        <taxon>Taeniidae</taxon>
        <taxon>Taenia</taxon>
    </lineage>
</organism>
<keyword evidence="1" id="KW-0479">Metal-binding</keyword>
<evidence type="ECO:0000256" key="2">
    <source>
        <dbReference type="ARBA" id="ARBA00022833"/>
    </source>
</evidence>
<dbReference type="PANTHER" id="PTHR46199:SF3">
    <property type="entry name" value="RAC GTPASE-ACTIVATING PROTEIN 1"/>
    <property type="match status" value="1"/>
</dbReference>
<dbReference type="SMART" id="SM00324">
    <property type="entry name" value="RhoGAP"/>
    <property type="match status" value="1"/>
</dbReference>
<evidence type="ECO:0000259" key="5">
    <source>
        <dbReference type="PROSITE" id="PS50081"/>
    </source>
</evidence>
<accession>A0ABR4Q0I0</accession>
<gene>
    <name evidence="7" type="ORF">TcWFU_002169</name>
</gene>
<dbReference type="InterPro" id="IPR008936">
    <property type="entry name" value="Rho_GTPase_activation_prot"/>
</dbReference>
<dbReference type="PROSITE" id="PS50081">
    <property type="entry name" value="ZF_DAG_PE_2"/>
    <property type="match status" value="1"/>
</dbReference>
<dbReference type="SUPFAM" id="SSF57889">
    <property type="entry name" value="Cysteine-rich domain"/>
    <property type="match status" value="1"/>
</dbReference>
<feature type="region of interest" description="Disordered" evidence="4">
    <location>
        <begin position="140"/>
        <end position="219"/>
    </location>
</feature>
<dbReference type="Pfam" id="PF00130">
    <property type="entry name" value="C1_1"/>
    <property type="match status" value="1"/>
</dbReference>
<reference evidence="7 8" key="1">
    <citation type="journal article" date="2022" name="Front. Cell. Infect. Microbiol.">
        <title>The Genomes of Two Strains of Taenia crassiceps the Animal Model for the Study of Human Cysticercosis.</title>
        <authorList>
            <person name="Bobes R.J."/>
            <person name="Estrada K."/>
            <person name="Rios-Valencia D.G."/>
            <person name="Calderon-Gallegos A."/>
            <person name="de la Torre P."/>
            <person name="Carrero J.C."/>
            <person name="Sanchez-Flores A."/>
            <person name="Laclette J.P."/>
        </authorList>
    </citation>
    <scope>NUCLEOTIDE SEQUENCE [LARGE SCALE GENOMIC DNA]</scope>
    <source>
        <strain evidence="7">WFUcys</strain>
    </source>
</reference>
<dbReference type="CDD" id="cd20821">
    <property type="entry name" value="C1_MgcRacGAP"/>
    <property type="match status" value="1"/>
</dbReference>
<dbReference type="PROSITE" id="PS00479">
    <property type="entry name" value="ZF_DAG_PE_1"/>
    <property type="match status" value="1"/>
</dbReference>
<dbReference type="EMBL" id="JAKROA010000020">
    <property type="protein sequence ID" value="KAL5103139.1"/>
    <property type="molecule type" value="Genomic_DNA"/>
</dbReference>
<evidence type="ECO:0000313" key="8">
    <source>
        <dbReference type="Proteomes" id="UP001651158"/>
    </source>
</evidence>
<evidence type="ECO:0000259" key="6">
    <source>
        <dbReference type="PROSITE" id="PS50238"/>
    </source>
</evidence>
<comment type="caution">
    <text evidence="7">The sequence shown here is derived from an EMBL/GenBank/DDBJ whole genome shotgun (WGS) entry which is preliminary data.</text>
</comment>
<dbReference type="Gene3D" id="3.30.60.20">
    <property type="match status" value="1"/>
</dbReference>
<feature type="coiled-coil region" evidence="3">
    <location>
        <begin position="59"/>
        <end position="107"/>
    </location>
</feature>
<protein>
    <submittedName>
        <fullName evidence="7">Rac GTPase-activating protein 1</fullName>
    </submittedName>
</protein>
<evidence type="ECO:0000256" key="3">
    <source>
        <dbReference type="SAM" id="Coils"/>
    </source>
</evidence>
<keyword evidence="2" id="KW-0862">Zinc</keyword>
<dbReference type="SUPFAM" id="SSF48350">
    <property type="entry name" value="GTPase activation domain, GAP"/>
    <property type="match status" value="1"/>
</dbReference>
<dbReference type="InterPro" id="IPR046349">
    <property type="entry name" value="C1-like_sf"/>
</dbReference>
<dbReference type="PANTHER" id="PTHR46199">
    <property type="entry name" value="RAC GTPASE-ACTIVATING PROTEIN 1"/>
    <property type="match status" value="1"/>
</dbReference>
<dbReference type="PROSITE" id="PS50238">
    <property type="entry name" value="RHOGAP"/>
    <property type="match status" value="1"/>
</dbReference>
<feature type="compositionally biased region" description="Low complexity" evidence="4">
    <location>
        <begin position="347"/>
        <end position="359"/>
    </location>
</feature>
<dbReference type="SMART" id="SM00109">
    <property type="entry name" value="C1"/>
    <property type="match status" value="1"/>
</dbReference>
<feature type="region of interest" description="Disordered" evidence="4">
    <location>
        <begin position="332"/>
        <end position="359"/>
    </location>
</feature>
<feature type="domain" description="Phorbol-ester/DAG-type" evidence="5">
    <location>
        <begin position="284"/>
        <end position="333"/>
    </location>
</feature>
<dbReference type="Gene3D" id="1.10.555.10">
    <property type="entry name" value="Rho GTPase activation protein"/>
    <property type="match status" value="1"/>
</dbReference>
<sequence length="589" mass="64708">MRHSECEAKQVTKPNCIASLEILNSFVLKLLDSADVSDKASEDLYLFLEEKSMKFSKDLESLCIEREKLLKERESLRVRLSHVEEQNRKLGEEAQRLQRQLEVIREVLRDNDIDKAKERLAQLEECSLVCSLSASRGANGRADHSAGSLLDPENASSGGSDVDSREPKSAVGRKKSHSMGGILRRSARLSSGKTQKSSSPDSHLRSSSTKSVVPRKRISSDSAGSYHDIAFKRIAFDGAKPELDHVVGGVDGARKADNSTAQFEASSFRTPRRPGVTGNRLNRLHQFVSISSLRLQMCGCCGKRFALGKPALRCKICKLVVHENCQNRLKQRCVPPTDLSPSPSRASKPPLTPLSTPLSRSRLGASTIRASPVIGTPSSAVKRRVFLWHSIPLASLCPSNEFPQIPAPVIHCVNEVAARGLLQVGIYRVPGAEKKVFELLDKFMHGRTTPSLALVEDINVVCSCLKAFLRLLSEPLVTYALRPEFIEAVELSLLDPEGAMHRVAKLMDRLPIANRDTLSFIILHLKAVSRSAACRMGEANLAKVFGYTLVGHSCPEPSLTQAANEVNGQQSVVRLLLTMPDLIYSTILD</sequence>
<feature type="compositionally biased region" description="Low complexity" evidence="4">
    <location>
        <begin position="197"/>
        <end position="208"/>
    </location>
</feature>
<evidence type="ECO:0000256" key="4">
    <source>
        <dbReference type="SAM" id="MobiDB-lite"/>
    </source>
</evidence>
<evidence type="ECO:0000256" key="1">
    <source>
        <dbReference type="ARBA" id="ARBA00022723"/>
    </source>
</evidence>
<proteinExistence type="predicted"/>
<evidence type="ECO:0000313" key="7">
    <source>
        <dbReference type="EMBL" id="KAL5103139.1"/>
    </source>
</evidence>
<keyword evidence="3" id="KW-0175">Coiled coil</keyword>
<feature type="domain" description="Rho-GAP" evidence="6">
    <location>
        <begin position="391"/>
        <end position="584"/>
    </location>
</feature>
<keyword evidence="8" id="KW-1185">Reference proteome</keyword>
<dbReference type="Pfam" id="PF00620">
    <property type="entry name" value="RhoGAP"/>
    <property type="match status" value="1"/>
</dbReference>
<dbReference type="InterPro" id="IPR000198">
    <property type="entry name" value="RhoGAP_dom"/>
</dbReference>
<name>A0ABR4Q0I0_9CEST</name>
<dbReference type="InterPro" id="IPR002219">
    <property type="entry name" value="PKC_DAG/PE"/>
</dbReference>
<dbReference type="Proteomes" id="UP001651158">
    <property type="component" value="Unassembled WGS sequence"/>
</dbReference>